<dbReference type="PANTHER" id="PTHR37424:SF1">
    <property type="entry name" value="BACTERIOFERRITIN-ASSOCIATED FERREDOXIN"/>
    <property type="match status" value="1"/>
</dbReference>
<dbReference type="InterPro" id="IPR041854">
    <property type="entry name" value="BFD-like_2Fe2S-bd_dom_sf"/>
</dbReference>
<dbReference type="Proteomes" id="UP001259803">
    <property type="component" value="Unassembled WGS sequence"/>
</dbReference>
<evidence type="ECO:0000256" key="8">
    <source>
        <dbReference type="ARBA" id="ARBA00046332"/>
    </source>
</evidence>
<dbReference type="Pfam" id="PF04324">
    <property type="entry name" value="Fer2_BFD"/>
    <property type="match status" value="1"/>
</dbReference>
<keyword evidence="6" id="KW-0411">Iron-sulfur</keyword>
<accession>A0ABU2ZG62</accession>
<evidence type="ECO:0000256" key="1">
    <source>
        <dbReference type="ARBA" id="ARBA00022448"/>
    </source>
</evidence>
<keyword evidence="1" id="KW-0813">Transport</keyword>
<protein>
    <recommendedName>
        <fullName evidence="7">Bacterioferritin-associated ferredoxin</fullName>
    </recommendedName>
</protein>
<evidence type="ECO:0000313" key="11">
    <source>
        <dbReference type="Proteomes" id="UP001259803"/>
    </source>
</evidence>
<dbReference type="RefSeq" id="WP_311340143.1">
    <property type="nucleotide sequence ID" value="NZ_JAVRHS010000002.1"/>
</dbReference>
<keyword evidence="11" id="KW-1185">Reference proteome</keyword>
<reference evidence="10 11" key="1">
    <citation type="submission" date="2023-09" db="EMBL/GenBank/DDBJ databases">
        <authorList>
            <person name="Rey-Velasco X."/>
        </authorList>
    </citation>
    <scope>NUCLEOTIDE SEQUENCE [LARGE SCALE GENOMIC DNA]</scope>
    <source>
        <strain evidence="10 11">F390</strain>
    </source>
</reference>
<dbReference type="InterPro" id="IPR007419">
    <property type="entry name" value="BFD-like_2Fe2S-bd_dom"/>
</dbReference>
<evidence type="ECO:0000313" key="10">
    <source>
        <dbReference type="EMBL" id="MDT0575592.1"/>
    </source>
</evidence>
<evidence type="ECO:0000256" key="6">
    <source>
        <dbReference type="ARBA" id="ARBA00023014"/>
    </source>
</evidence>
<keyword evidence="4" id="KW-0249">Electron transport</keyword>
<dbReference type="Gene3D" id="1.10.10.1100">
    <property type="entry name" value="BFD-like [2Fe-2S]-binding domain"/>
    <property type="match status" value="1"/>
</dbReference>
<dbReference type="PANTHER" id="PTHR37424">
    <property type="entry name" value="BACTERIOFERRITIN-ASSOCIATED FERREDOXIN"/>
    <property type="match status" value="1"/>
</dbReference>
<keyword evidence="5" id="KW-0408">Iron</keyword>
<feature type="domain" description="BFD-like [2Fe-2S]-binding" evidence="9">
    <location>
        <begin position="2"/>
        <end position="51"/>
    </location>
</feature>
<evidence type="ECO:0000256" key="4">
    <source>
        <dbReference type="ARBA" id="ARBA00022982"/>
    </source>
</evidence>
<gene>
    <name evidence="10" type="ORF">RM533_05285</name>
</gene>
<evidence type="ECO:0000256" key="5">
    <source>
        <dbReference type="ARBA" id="ARBA00023004"/>
    </source>
</evidence>
<proteinExistence type="inferred from homology"/>
<evidence type="ECO:0000256" key="2">
    <source>
        <dbReference type="ARBA" id="ARBA00022714"/>
    </source>
</evidence>
<evidence type="ECO:0000256" key="7">
    <source>
        <dbReference type="ARBA" id="ARBA00039386"/>
    </source>
</evidence>
<evidence type="ECO:0000259" key="9">
    <source>
        <dbReference type="Pfam" id="PF04324"/>
    </source>
</evidence>
<keyword evidence="2" id="KW-0001">2Fe-2S</keyword>
<name>A0ABU2ZG62_9SPHN</name>
<comment type="caution">
    <text evidence="10">The sequence shown here is derived from an EMBL/GenBank/DDBJ whole genome shotgun (WGS) entry which is preliminary data.</text>
</comment>
<dbReference type="EMBL" id="JAVRHS010000002">
    <property type="protein sequence ID" value="MDT0575592.1"/>
    <property type="molecule type" value="Genomic_DNA"/>
</dbReference>
<evidence type="ECO:0000256" key="3">
    <source>
        <dbReference type="ARBA" id="ARBA00022723"/>
    </source>
</evidence>
<sequence length="57" mass="6407">MIVCICNAIRENQLRDAARAGPGDVEHVYRQLGCHAQCRQCFEEAGEILQEERCCVA</sequence>
<organism evidence="10 11">
    <name type="scientific">Croceicoccus esteveae</name>
    <dbReference type="NCBI Taxonomy" id="3075597"/>
    <lineage>
        <taxon>Bacteria</taxon>
        <taxon>Pseudomonadati</taxon>
        <taxon>Pseudomonadota</taxon>
        <taxon>Alphaproteobacteria</taxon>
        <taxon>Sphingomonadales</taxon>
        <taxon>Erythrobacteraceae</taxon>
        <taxon>Croceicoccus</taxon>
    </lineage>
</organism>
<keyword evidence="3" id="KW-0479">Metal-binding</keyword>
<comment type="similarity">
    <text evidence="8">Belongs to the Bfd family.</text>
</comment>
<dbReference type="InterPro" id="IPR052371">
    <property type="entry name" value="BFD-associated_ferredoxin"/>
</dbReference>